<gene>
    <name evidence="2" type="ORF">DI536_09230</name>
</gene>
<evidence type="ECO:0000259" key="1">
    <source>
        <dbReference type="Pfam" id="PF07883"/>
    </source>
</evidence>
<accession>A0A2W5TUP0</accession>
<evidence type="ECO:0000313" key="3">
    <source>
        <dbReference type="Proteomes" id="UP000249061"/>
    </source>
</evidence>
<dbReference type="Pfam" id="PF07883">
    <property type="entry name" value="Cupin_2"/>
    <property type="match status" value="1"/>
</dbReference>
<protein>
    <submittedName>
        <fullName evidence="2">Cupin domain-containing protein</fullName>
    </submittedName>
</protein>
<name>A0A2W5TUP0_9BACT</name>
<dbReference type="InterPro" id="IPR011051">
    <property type="entry name" value="RmlC_Cupin_sf"/>
</dbReference>
<feature type="domain" description="Cupin type-2" evidence="1">
    <location>
        <begin position="41"/>
        <end position="105"/>
    </location>
</feature>
<dbReference type="Proteomes" id="UP000249061">
    <property type="component" value="Unassembled WGS sequence"/>
</dbReference>
<dbReference type="SUPFAM" id="SSF51182">
    <property type="entry name" value="RmlC-like cupins"/>
    <property type="match status" value="1"/>
</dbReference>
<reference evidence="2 3" key="1">
    <citation type="submission" date="2017-08" db="EMBL/GenBank/DDBJ databases">
        <title>Infants hospitalized years apart are colonized by the same room-sourced microbial strains.</title>
        <authorList>
            <person name="Brooks B."/>
            <person name="Olm M.R."/>
            <person name="Firek B.A."/>
            <person name="Baker R."/>
            <person name="Thomas B.C."/>
            <person name="Morowitz M.J."/>
            <person name="Banfield J.F."/>
        </authorList>
    </citation>
    <scope>NUCLEOTIDE SEQUENCE [LARGE SCALE GENOMIC DNA]</scope>
    <source>
        <strain evidence="2">S2_003_000_R2_14</strain>
    </source>
</reference>
<dbReference type="InterPro" id="IPR013096">
    <property type="entry name" value="Cupin_2"/>
</dbReference>
<dbReference type="CDD" id="cd02233">
    <property type="entry name" value="cupin_HNL-like"/>
    <property type="match status" value="1"/>
</dbReference>
<dbReference type="InterPro" id="IPR047263">
    <property type="entry name" value="HNL-like_cupin"/>
</dbReference>
<dbReference type="EMBL" id="QFQP01000006">
    <property type="protein sequence ID" value="PZR15075.1"/>
    <property type="molecule type" value="Genomic_DNA"/>
</dbReference>
<dbReference type="AlphaFoldDB" id="A0A2W5TUP0"/>
<proteinExistence type="predicted"/>
<evidence type="ECO:0000313" key="2">
    <source>
        <dbReference type="EMBL" id="PZR15075.1"/>
    </source>
</evidence>
<comment type="caution">
    <text evidence="2">The sequence shown here is derived from an EMBL/GenBank/DDBJ whole genome shotgun (WGS) entry which is preliminary data.</text>
</comment>
<dbReference type="Gene3D" id="2.60.120.10">
    <property type="entry name" value="Jelly Rolls"/>
    <property type="match status" value="1"/>
</dbReference>
<dbReference type="PANTHER" id="PTHR43698:SF1">
    <property type="entry name" value="BLL4564 PROTEIN"/>
    <property type="match status" value="1"/>
</dbReference>
<dbReference type="PANTHER" id="PTHR43698">
    <property type="entry name" value="RIBD C-TERMINAL DOMAIN CONTAINING PROTEIN"/>
    <property type="match status" value="1"/>
</dbReference>
<sequence>MEVSASGTRDPVAGPVEVFTGEVTVTPLFTPNEFRRAGAGHVTFAPGARSAWHRHPKGQTLIITRGTGWVQQKGAPKLEVKEGDVIWTPPDVIHWHGATDTEAMSHIATQEPVDGIAVEWLEKVTDEEYAR</sequence>
<dbReference type="InterPro" id="IPR014710">
    <property type="entry name" value="RmlC-like_jellyroll"/>
</dbReference>
<organism evidence="2 3">
    <name type="scientific">Archangium gephyra</name>
    <dbReference type="NCBI Taxonomy" id="48"/>
    <lineage>
        <taxon>Bacteria</taxon>
        <taxon>Pseudomonadati</taxon>
        <taxon>Myxococcota</taxon>
        <taxon>Myxococcia</taxon>
        <taxon>Myxococcales</taxon>
        <taxon>Cystobacterineae</taxon>
        <taxon>Archangiaceae</taxon>
        <taxon>Archangium</taxon>
    </lineage>
</organism>